<keyword evidence="1" id="KW-0472">Membrane</keyword>
<dbReference type="Proteomes" id="UP000637906">
    <property type="component" value="Unassembled WGS sequence"/>
</dbReference>
<keyword evidence="1" id="KW-0812">Transmembrane</keyword>
<evidence type="ECO:0000256" key="1">
    <source>
        <dbReference type="SAM" id="Phobius"/>
    </source>
</evidence>
<gene>
    <name evidence="2" type="ORF">sL5_08450</name>
</gene>
<organism evidence="2 3">
    <name type="scientific">Candidatus Mesenet longicola</name>
    <dbReference type="NCBI Taxonomy" id="1892558"/>
    <lineage>
        <taxon>Bacteria</taxon>
        <taxon>Pseudomonadati</taxon>
        <taxon>Pseudomonadota</taxon>
        <taxon>Alphaproteobacteria</taxon>
        <taxon>Rickettsiales</taxon>
        <taxon>Anaplasmataceae</taxon>
        <taxon>Candidatus Mesenet</taxon>
    </lineage>
</organism>
<protein>
    <submittedName>
        <fullName evidence="2">Uncharacterized protein</fullName>
    </submittedName>
</protein>
<accession>A0A8J3MN54</accession>
<reference evidence="2 3" key="1">
    <citation type="journal article" date="2021" name="Microb. Ecol.">
        <title>Candidatus Mesenet longicola: Novel Endosymbionts of Brontispa longissima that Induce Cytoplasmic Incompatibility.</title>
        <authorList>
            <person name="Takano S."/>
            <person name="Gotoh Y."/>
            <person name="Hayashi T."/>
        </authorList>
    </citation>
    <scope>NUCLEOTIDE SEQUENCE [LARGE SCALE GENOMIC DNA]</scope>
    <source>
        <strain evidence="2">L5</strain>
    </source>
</reference>
<dbReference type="EMBL" id="BNGU01000040">
    <property type="protein sequence ID" value="GHM59852.1"/>
    <property type="molecule type" value="Genomic_DNA"/>
</dbReference>
<keyword evidence="1" id="KW-1133">Transmembrane helix</keyword>
<name>A0A8J3MN54_9RICK</name>
<sequence length="254" mass="27456">MLNVIPAAAMAPTMLSNGLNNKELRNKILIFIACLLVINALGIGICIQFPQLTGVFEMTSITFTLMTAACIFILPKFFSKAKSSENINHEEELLSNLTICNPERRVIAEYNINQINDSLSEDHISYITRNLFYRSLMILATGSENSYISPTVAPFLAHVIGAIDSAVCTSIDVTTATTKAVTKSVMESSTTRAICSSINTAAIATYDIAVSSSGYVSSTLSSVSLRFVSFLQSASNLVGNPADFCRAMRLNINP</sequence>
<comment type="caution">
    <text evidence="2">The sequence shown here is derived from an EMBL/GenBank/DDBJ whole genome shotgun (WGS) entry which is preliminary data.</text>
</comment>
<proteinExistence type="predicted"/>
<keyword evidence="3" id="KW-1185">Reference proteome</keyword>
<dbReference type="AlphaFoldDB" id="A0A8J3MN54"/>
<evidence type="ECO:0000313" key="2">
    <source>
        <dbReference type="EMBL" id="GHM59852.1"/>
    </source>
</evidence>
<evidence type="ECO:0000313" key="3">
    <source>
        <dbReference type="Proteomes" id="UP000637906"/>
    </source>
</evidence>
<feature type="transmembrane region" description="Helical" evidence="1">
    <location>
        <begin position="28"/>
        <end position="50"/>
    </location>
</feature>
<feature type="transmembrane region" description="Helical" evidence="1">
    <location>
        <begin position="56"/>
        <end position="74"/>
    </location>
</feature>